<evidence type="ECO:0000256" key="2">
    <source>
        <dbReference type="ARBA" id="ARBA00012943"/>
    </source>
</evidence>
<evidence type="ECO:0000259" key="15">
    <source>
        <dbReference type="SMART" id="SM01003"/>
    </source>
</evidence>
<evidence type="ECO:0000256" key="9">
    <source>
        <dbReference type="ARBA" id="ARBA00022989"/>
    </source>
</evidence>
<keyword evidence="11 13" id="KW-0472">Membrane</keyword>
<keyword evidence="6" id="KW-0547">Nucleotide-binding</keyword>
<feature type="transmembrane region" description="Helical" evidence="13">
    <location>
        <begin position="416"/>
        <end position="434"/>
    </location>
</feature>
<keyword evidence="5 13" id="KW-0812">Transmembrane</keyword>
<dbReference type="PANTHER" id="PTHR10160:SF19">
    <property type="entry name" value="PROTON-TRANSLOCATING NAD(P)(+) TRANSHYDROGENASE"/>
    <property type="match status" value="1"/>
</dbReference>
<name>A0A381N7R1_9ZZZZ</name>
<dbReference type="GO" id="GO:0016491">
    <property type="term" value="F:oxidoreductase activity"/>
    <property type="evidence" value="ECO:0007669"/>
    <property type="project" value="InterPro"/>
</dbReference>
<evidence type="ECO:0000313" key="16">
    <source>
        <dbReference type="EMBL" id="SUZ50479.1"/>
    </source>
</evidence>
<organism evidence="16">
    <name type="scientific">marine metagenome</name>
    <dbReference type="NCBI Taxonomy" id="408172"/>
    <lineage>
        <taxon>unclassified sequences</taxon>
        <taxon>metagenomes</taxon>
        <taxon>ecological metagenomes</taxon>
    </lineage>
</organism>
<evidence type="ECO:0000256" key="8">
    <source>
        <dbReference type="ARBA" id="ARBA00022967"/>
    </source>
</evidence>
<keyword evidence="9 13" id="KW-1133">Transmembrane helix</keyword>
<dbReference type="PANTHER" id="PTHR10160">
    <property type="entry name" value="NAD(P) TRANSHYDROGENASE"/>
    <property type="match status" value="1"/>
</dbReference>
<dbReference type="CDD" id="cd05304">
    <property type="entry name" value="Rubrum_tdh"/>
    <property type="match status" value="1"/>
</dbReference>
<evidence type="ECO:0000256" key="11">
    <source>
        <dbReference type="ARBA" id="ARBA00023136"/>
    </source>
</evidence>
<evidence type="ECO:0000256" key="7">
    <source>
        <dbReference type="ARBA" id="ARBA00022857"/>
    </source>
</evidence>
<evidence type="ECO:0000256" key="3">
    <source>
        <dbReference type="ARBA" id="ARBA00022475"/>
    </source>
</evidence>
<keyword evidence="8" id="KW-1278">Translocase</keyword>
<dbReference type="InterPro" id="IPR024605">
    <property type="entry name" value="NADP_transhyd_a_C"/>
</dbReference>
<dbReference type="SUPFAM" id="SSF51735">
    <property type="entry name" value="NAD(P)-binding Rossmann-fold domains"/>
    <property type="match status" value="1"/>
</dbReference>
<accession>A0A381N7R1</accession>
<dbReference type="EMBL" id="UINC01000172">
    <property type="protein sequence ID" value="SUZ50479.1"/>
    <property type="molecule type" value="Genomic_DNA"/>
</dbReference>
<dbReference type="NCBIfam" id="TIGR00561">
    <property type="entry name" value="pntA"/>
    <property type="match status" value="1"/>
</dbReference>
<sequence>MIIGVLKEIHPGERRVAMAPSVVKQQCLKNVHSVLLEQGAGVIANFTDDQYKDSGAEIVETAHQIWERADVILKIRPPEENHETGEHEADLLRKDACLICLLNPGRNSDLLQKLAKTGGTAIAVDQIPRISRAQSMDVLSSMANISGYRAITEAAHHFGRLFTGQITAAGRIPPAKVLVIGAGVAGLSAVGAAQSLGAIVRAFDTRSSVREEIQSMGAEYLEMNFEEDGSGTGGYAKTMSKEFIDAEMKLFAEQAKEVNIIITTAAIPGKKSPVLITKEMVDSMIPGSVIVDLAVEGGGNCELTQPGETCVHKKVTIIGLTDLPSRLPTQASQLFSNNTAKLIQHLSQDGKLKLDLDDEITGAITVVHDGNVIWDPNKVKAVVEKPVQPVTQEHVSKEVAVEPAVKKTKNKTGLKVLAWIMAAVLAGLIGFGGSSEFLSHITVFVLACFVGFMVVWNVSPALHTPLMSVTNAISGIIVIGGMIHLSGDQLILPAIAVLIATINIVGGFMVTHRMLEMFRK</sequence>
<dbReference type="InterPro" id="IPR007886">
    <property type="entry name" value="AlaDH/PNT_N"/>
</dbReference>
<evidence type="ECO:0000256" key="13">
    <source>
        <dbReference type="SAM" id="Phobius"/>
    </source>
</evidence>
<dbReference type="FunFam" id="3.40.50.720:FF:000028">
    <property type="entry name" value="NAD(P) transhydrogenase subunit alpha"/>
    <property type="match status" value="1"/>
</dbReference>
<dbReference type="PROSITE" id="PS00837">
    <property type="entry name" value="ALADH_PNT_2"/>
    <property type="match status" value="1"/>
</dbReference>
<keyword evidence="7" id="KW-0521">NADP</keyword>
<dbReference type="SMART" id="SM01003">
    <property type="entry name" value="AlaDh_PNT_N"/>
    <property type="match status" value="1"/>
</dbReference>
<dbReference type="InterPro" id="IPR008143">
    <property type="entry name" value="Ala_DH/PNT_CS2"/>
</dbReference>
<protein>
    <recommendedName>
        <fullName evidence="2">proton-translocating NAD(P)(+) transhydrogenase</fullName>
        <ecNumber evidence="2">7.1.1.1</ecNumber>
    </recommendedName>
</protein>
<dbReference type="PIRSF" id="PIRSF000203">
    <property type="entry name" value="NADP_transhydrogenase_alpha"/>
    <property type="match status" value="1"/>
</dbReference>
<dbReference type="SMART" id="SM01002">
    <property type="entry name" value="AlaDh_PNT_C"/>
    <property type="match status" value="1"/>
</dbReference>
<keyword evidence="3" id="KW-1003">Cell membrane</keyword>
<dbReference type="GO" id="GO:0006740">
    <property type="term" value="P:NADPH regeneration"/>
    <property type="evidence" value="ECO:0007669"/>
    <property type="project" value="TreeGrafter"/>
</dbReference>
<dbReference type="AlphaFoldDB" id="A0A381N7R1"/>
<reference evidence="16" key="1">
    <citation type="submission" date="2018-05" db="EMBL/GenBank/DDBJ databases">
        <authorList>
            <person name="Lanie J.A."/>
            <person name="Ng W.-L."/>
            <person name="Kazmierczak K.M."/>
            <person name="Andrzejewski T.M."/>
            <person name="Davidsen T.M."/>
            <person name="Wayne K.J."/>
            <person name="Tettelin H."/>
            <person name="Glass J.I."/>
            <person name="Rusch D."/>
            <person name="Podicherti R."/>
            <person name="Tsui H.-C.T."/>
            <person name="Winkler M.E."/>
        </authorList>
    </citation>
    <scope>NUCLEOTIDE SEQUENCE</scope>
</reference>
<evidence type="ECO:0000259" key="14">
    <source>
        <dbReference type="SMART" id="SM01002"/>
    </source>
</evidence>
<gene>
    <name evidence="16" type="ORF">METZ01_LOCUS3333</name>
</gene>
<dbReference type="GO" id="GO:0050661">
    <property type="term" value="F:NADP binding"/>
    <property type="evidence" value="ECO:0007669"/>
    <property type="project" value="TreeGrafter"/>
</dbReference>
<keyword evidence="10" id="KW-0520">NAD</keyword>
<dbReference type="EC" id="7.1.1.1" evidence="2"/>
<dbReference type="InterPro" id="IPR036291">
    <property type="entry name" value="NAD(P)-bd_dom_sf"/>
</dbReference>
<feature type="domain" description="Alanine dehydrogenase/pyridine nucleotide transhydrogenase N-terminal" evidence="15">
    <location>
        <begin position="4"/>
        <end position="146"/>
    </location>
</feature>
<feature type="domain" description="Alanine dehydrogenase/pyridine nucleotide transhydrogenase NAD(H)-binding" evidence="14">
    <location>
        <begin position="155"/>
        <end position="319"/>
    </location>
</feature>
<dbReference type="Pfam" id="PF01262">
    <property type="entry name" value="AlaDh_PNT_C"/>
    <property type="match status" value="1"/>
</dbReference>
<comment type="subcellular location">
    <subcellularLocation>
        <location evidence="1">Cell inner membrane</location>
        <topology evidence="1">Multi-pass membrane protein</topology>
    </subcellularLocation>
</comment>
<dbReference type="GO" id="GO:0005886">
    <property type="term" value="C:plasma membrane"/>
    <property type="evidence" value="ECO:0007669"/>
    <property type="project" value="UniProtKB-SubCell"/>
</dbReference>
<proteinExistence type="predicted"/>
<dbReference type="InterPro" id="IPR007698">
    <property type="entry name" value="AlaDH/PNT_NAD(H)-bd"/>
</dbReference>
<dbReference type="InterPro" id="IPR026255">
    <property type="entry name" value="NADP_transhyd_a"/>
</dbReference>
<feature type="transmembrane region" description="Helical" evidence="13">
    <location>
        <begin position="466"/>
        <end position="485"/>
    </location>
</feature>
<dbReference type="Gene3D" id="3.40.50.720">
    <property type="entry name" value="NAD(P)-binding Rossmann-like Domain"/>
    <property type="match status" value="2"/>
</dbReference>
<dbReference type="Pfam" id="PF12769">
    <property type="entry name" value="PNTB_4TM"/>
    <property type="match status" value="1"/>
</dbReference>
<dbReference type="Pfam" id="PF05222">
    <property type="entry name" value="AlaDh_PNT_N"/>
    <property type="match status" value="1"/>
</dbReference>
<evidence type="ECO:0000256" key="4">
    <source>
        <dbReference type="ARBA" id="ARBA00022519"/>
    </source>
</evidence>
<dbReference type="SUPFAM" id="SSF52283">
    <property type="entry name" value="Formate/glycerate dehydrogenase catalytic domain-like"/>
    <property type="match status" value="1"/>
</dbReference>
<dbReference type="GO" id="GO:0008750">
    <property type="term" value="F:proton-translocating NAD(P)+ transhydrogenase activity"/>
    <property type="evidence" value="ECO:0007669"/>
    <property type="project" value="UniProtKB-EC"/>
</dbReference>
<dbReference type="NCBIfam" id="NF006942">
    <property type="entry name" value="PRK09424.1"/>
    <property type="match status" value="1"/>
</dbReference>
<keyword evidence="4" id="KW-0997">Cell inner membrane</keyword>
<comment type="catalytic activity">
    <reaction evidence="12">
        <text>NAD(+) + NADPH + H(+)(in) = NADH + NADP(+) + H(+)(out)</text>
        <dbReference type="Rhea" id="RHEA:47992"/>
        <dbReference type="ChEBI" id="CHEBI:15378"/>
        <dbReference type="ChEBI" id="CHEBI:57540"/>
        <dbReference type="ChEBI" id="CHEBI:57783"/>
        <dbReference type="ChEBI" id="CHEBI:57945"/>
        <dbReference type="ChEBI" id="CHEBI:58349"/>
        <dbReference type="EC" id="7.1.1.1"/>
    </reaction>
</comment>
<feature type="transmembrane region" description="Helical" evidence="13">
    <location>
        <begin position="491"/>
        <end position="510"/>
    </location>
</feature>
<evidence type="ECO:0000256" key="5">
    <source>
        <dbReference type="ARBA" id="ARBA00022692"/>
    </source>
</evidence>
<feature type="transmembrane region" description="Helical" evidence="13">
    <location>
        <begin position="440"/>
        <end position="459"/>
    </location>
</feature>
<evidence type="ECO:0000256" key="6">
    <source>
        <dbReference type="ARBA" id="ARBA00022741"/>
    </source>
</evidence>
<evidence type="ECO:0000256" key="10">
    <source>
        <dbReference type="ARBA" id="ARBA00023027"/>
    </source>
</evidence>
<evidence type="ECO:0000256" key="1">
    <source>
        <dbReference type="ARBA" id="ARBA00004429"/>
    </source>
</evidence>
<evidence type="ECO:0000256" key="12">
    <source>
        <dbReference type="ARBA" id="ARBA00048202"/>
    </source>
</evidence>